<evidence type="ECO:0000313" key="3">
    <source>
        <dbReference type="EMBL" id="QJR37872.1"/>
    </source>
</evidence>
<proteinExistence type="predicted"/>
<keyword evidence="4" id="KW-1185">Reference proteome</keyword>
<dbReference type="PANTHER" id="PTHR14969:SF13">
    <property type="entry name" value="AT30094P"/>
    <property type="match status" value="1"/>
</dbReference>
<dbReference type="RefSeq" id="WP_171227308.1">
    <property type="nucleotide sequence ID" value="NZ_CP053085.1"/>
</dbReference>
<keyword evidence="1" id="KW-0812">Transmembrane</keyword>
<sequence length="226" mass="24202">MAERSQTDAGSACALRPGVAVLVIATCTLAFAYLASHVSTTGALAALDLQIARWLHANASPALVTAMFWVSNAQGIAGISVLSLLMGAFLARKREWNWLLVLILSVAGGMLLNVLLKETIRRPRPMFDDPLLTLATWSFPSGHTAGATAFYGVVAAYLTSNTMSRRRRTLVIASAITLLVLVAFSRMVLGAHYLSDVLAAFVSSTGWLALCFAVVGLWGRHRLTRA</sequence>
<dbReference type="AlphaFoldDB" id="A0A6M4IYB3"/>
<evidence type="ECO:0000313" key="4">
    <source>
        <dbReference type="Proteomes" id="UP000500938"/>
    </source>
</evidence>
<feature type="transmembrane region" description="Helical" evidence="1">
    <location>
        <begin position="67"/>
        <end position="91"/>
    </location>
</feature>
<keyword evidence="1" id="KW-0472">Membrane</keyword>
<dbReference type="InterPro" id="IPR000326">
    <property type="entry name" value="PAP2/HPO"/>
</dbReference>
<feature type="domain" description="Phosphatidic acid phosphatase type 2/haloperoxidase" evidence="2">
    <location>
        <begin position="98"/>
        <end position="212"/>
    </location>
</feature>
<organism evidence="3 4">
    <name type="scientific">Gemmatimonas groenlandica</name>
    <dbReference type="NCBI Taxonomy" id="2732249"/>
    <lineage>
        <taxon>Bacteria</taxon>
        <taxon>Pseudomonadati</taxon>
        <taxon>Gemmatimonadota</taxon>
        <taxon>Gemmatimonadia</taxon>
        <taxon>Gemmatimonadales</taxon>
        <taxon>Gemmatimonadaceae</taxon>
        <taxon>Gemmatimonas</taxon>
    </lineage>
</organism>
<evidence type="ECO:0000259" key="2">
    <source>
        <dbReference type="SMART" id="SM00014"/>
    </source>
</evidence>
<evidence type="ECO:0000256" key="1">
    <source>
        <dbReference type="SAM" id="Phobius"/>
    </source>
</evidence>
<dbReference type="Gene3D" id="1.20.144.10">
    <property type="entry name" value="Phosphatidic acid phosphatase type 2/haloperoxidase"/>
    <property type="match status" value="2"/>
</dbReference>
<feature type="transmembrane region" description="Helical" evidence="1">
    <location>
        <begin position="197"/>
        <end position="218"/>
    </location>
</feature>
<dbReference type="CDD" id="cd03392">
    <property type="entry name" value="PAP2_like_2"/>
    <property type="match status" value="1"/>
</dbReference>
<dbReference type="SMART" id="SM00014">
    <property type="entry name" value="acidPPc"/>
    <property type="match status" value="1"/>
</dbReference>
<gene>
    <name evidence="3" type="ORF">HKW67_21260</name>
</gene>
<feature type="transmembrane region" description="Helical" evidence="1">
    <location>
        <begin position="170"/>
        <end position="191"/>
    </location>
</feature>
<protein>
    <submittedName>
        <fullName evidence="3">Phosphatase PAP2 family protein</fullName>
    </submittedName>
</protein>
<dbReference type="KEGG" id="ggr:HKW67_21260"/>
<reference evidence="3 4" key="1">
    <citation type="submission" date="2020-05" db="EMBL/GenBank/DDBJ databases">
        <title>Complete genome sequence of Gemmatimonas greenlandica TET16.</title>
        <authorList>
            <person name="Zeng Y."/>
        </authorList>
    </citation>
    <scope>NUCLEOTIDE SEQUENCE [LARGE SCALE GENOMIC DNA]</scope>
    <source>
        <strain evidence="3 4">TET16</strain>
    </source>
</reference>
<dbReference type="PANTHER" id="PTHR14969">
    <property type="entry name" value="SPHINGOSINE-1-PHOSPHATE PHOSPHOHYDROLASE"/>
    <property type="match status" value="1"/>
</dbReference>
<dbReference type="InterPro" id="IPR036938">
    <property type="entry name" value="PAP2/HPO_sf"/>
</dbReference>
<accession>A0A6M4IYB3</accession>
<feature type="transmembrane region" description="Helical" evidence="1">
    <location>
        <begin position="21"/>
        <end position="47"/>
    </location>
</feature>
<keyword evidence="1" id="KW-1133">Transmembrane helix</keyword>
<dbReference type="EMBL" id="CP053085">
    <property type="protein sequence ID" value="QJR37872.1"/>
    <property type="molecule type" value="Genomic_DNA"/>
</dbReference>
<feature type="transmembrane region" description="Helical" evidence="1">
    <location>
        <begin position="98"/>
        <end position="116"/>
    </location>
</feature>
<dbReference type="Pfam" id="PF01569">
    <property type="entry name" value="PAP2"/>
    <property type="match status" value="1"/>
</dbReference>
<dbReference type="Proteomes" id="UP000500938">
    <property type="component" value="Chromosome"/>
</dbReference>
<feature type="transmembrane region" description="Helical" evidence="1">
    <location>
        <begin position="136"/>
        <end position="158"/>
    </location>
</feature>
<dbReference type="SUPFAM" id="SSF48317">
    <property type="entry name" value="Acid phosphatase/Vanadium-dependent haloperoxidase"/>
    <property type="match status" value="1"/>
</dbReference>
<name>A0A6M4IYB3_9BACT</name>